<dbReference type="HAMAP" id="MF_00778">
    <property type="entry name" value="SSI"/>
    <property type="match status" value="1"/>
</dbReference>
<comment type="function">
    <text evidence="8">Strong inhibitor of bacterial serine proteases such as subtilisin.</text>
</comment>
<feature type="chain" id="PRO_5039773034" description="Probable subtilase-type protease inhibitor" evidence="8">
    <location>
        <begin position="29"/>
        <end position="144"/>
    </location>
</feature>
<keyword evidence="4 8" id="KW-0964">Secreted</keyword>
<keyword evidence="7 8" id="KW-1015">Disulfide bond</keyword>
<dbReference type="Gene3D" id="3.30.350.10">
    <property type="entry name" value="Subtilisin inhibitor-like"/>
    <property type="match status" value="1"/>
</dbReference>
<evidence type="ECO:0000256" key="4">
    <source>
        <dbReference type="ARBA" id="ARBA00022525"/>
    </source>
</evidence>
<evidence type="ECO:0000256" key="7">
    <source>
        <dbReference type="ARBA" id="ARBA00023157"/>
    </source>
</evidence>
<evidence type="ECO:0000256" key="5">
    <source>
        <dbReference type="ARBA" id="ARBA00022690"/>
    </source>
</evidence>
<evidence type="ECO:0000256" key="8">
    <source>
        <dbReference type="HAMAP-Rule" id="MF_00778"/>
    </source>
</evidence>
<feature type="signal peptide" evidence="8">
    <location>
        <begin position="1"/>
        <end position="28"/>
    </location>
</feature>
<evidence type="ECO:0000256" key="9">
    <source>
        <dbReference type="RuleBase" id="RU003471"/>
    </source>
</evidence>
<dbReference type="SUPFAM" id="SSF55399">
    <property type="entry name" value="Subtilisin inhibitor"/>
    <property type="match status" value="1"/>
</dbReference>
<dbReference type="InterPro" id="IPR023549">
    <property type="entry name" value="Subtilisin_inhibitor"/>
</dbReference>
<feature type="site" description="Reactive bond" evidence="8">
    <location>
        <begin position="104"/>
        <end position="105"/>
    </location>
</feature>
<dbReference type="InterPro" id="IPR000691">
    <property type="entry name" value="Prot_inh_I16_SSI"/>
</dbReference>
<name>A0A117NTZ0_9ACTN</name>
<sequence precursor="true">MRPMTRWAMTGTLLAATVAGPLAMPAHSAPASQYAPSALVLTTGHGERAATAAPERAVTLNCAYTTSGTHPDPRRACTDLDRVNGDLDRLATLRTGESERYCTKEYRPIVVTIQGVWRGTRVNYEHTFANACIKETQGASVFAF</sequence>
<evidence type="ECO:0000256" key="2">
    <source>
        <dbReference type="ARBA" id="ARBA00010472"/>
    </source>
</evidence>
<feature type="disulfide bond" evidence="8">
    <location>
        <begin position="62"/>
        <end position="77"/>
    </location>
</feature>
<dbReference type="Pfam" id="PF00720">
    <property type="entry name" value="SSI"/>
    <property type="match status" value="1"/>
</dbReference>
<keyword evidence="8" id="KW-0732">Signal</keyword>
<gene>
    <name evidence="8" type="primary">sti</name>
    <name evidence="11" type="ORF">AQI70_36075</name>
</gene>
<keyword evidence="12" id="KW-1185">Reference proteome</keyword>
<dbReference type="GO" id="GO:0005576">
    <property type="term" value="C:extracellular region"/>
    <property type="evidence" value="ECO:0007669"/>
    <property type="project" value="UniProtKB-SubCell"/>
</dbReference>
<keyword evidence="5 8" id="KW-0646">Protease inhibitor</keyword>
<dbReference type="EMBL" id="LMWJ01000036">
    <property type="protein sequence ID" value="KUM67378.1"/>
    <property type="molecule type" value="Genomic_DNA"/>
</dbReference>
<dbReference type="STRING" id="146536.AQI70_36075"/>
<dbReference type="InterPro" id="IPR036819">
    <property type="entry name" value="Subtilisin_inhibitor-like_sf"/>
</dbReference>
<protein>
    <recommendedName>
        <fullName evidence="8">Probable subtilase-type protease inhibitor</fullName>
    </recommendedName>
</protein>
<dbReference type="Proteomes" id="UP000054024">
    <property type="component" value="Unassembled WGS sequence"/>
</dbReference>
<keyword evidence="6 8" id="KW-0722">Serine protease inhibitor</keyword>
<organism evidence="11 12">
    <name type="scientific">Streptomyces curacoi</name>
    <dbReference type="NCBI Taxonomy" id="146536"/>
    <lineage>
        <taxon>Bacteria</taxon>
        <taxon>Bacillati</taxon>
        <taxon>Actinomycetota</taxon>
        <taxon>Actinomycetes</taxon>
        <taxon>Kitasatosporales</taxon>
        <taxon>Streptomycetaceae</taxon>
        <taxon>Streptomyces</taxon>
    </lineage>
</organism>
<evidence type="ECO:0000256" key="3">
    <source>
        <dbReference type="ARBA" id="ARBA00011738"/>
    </source>
</evidence>
<dbReference type="GO" id="GO:0004867">
    <property type="term" value="F:serine-type endopeptidase inhibitor activity"/>
    <property type="evidence" value="ECO:0007669"/>
    <property type="project" value="UniProtKB-UniRule"/>
</dbReference>
<evidence type="ECO:0000256" key="6">
    <source>
        <dbReference type="ARBA" id="ARBA00022900"/>
    </source>
</evidence>
<reference evidence="11 12" key="1">
    <citation type="submission" date="2015-10" db="EMBL/GenBank/DDBJ databases">
        <title>Draft genome sequence of Streptomyces curacoi DSM 40107, type strain for the species Streptomyces curacoi.</title>
        <authorList>
            <person name="Ruckert C."/>
            <person name="Winkler A."/>
            <person name="Kalinowski J."/>
            <person name="Kampfer P."/>
            <person name="Glaeser S."/>
        </authorList>
    </citation>
    <scope>NUCLEOTIDE SEQUENCE [LARGE SCALE GENOMIC DNA]</scope>
    <source>
        <strain evidence="11 12">DSM 40107</strain>
    </source>
</reference>
<comment type="caution">
    <text evidence="11">The sequence shown here is derived from an EMBL/GenBank/DDBJ whole genome shotgun (WGS) entry which is preliminary data.</text>
</comment>
<feature type="domain" description="Subtilisin inhibitor" evidence="10">
    <location>
        <begin position="35"/>
        <end position="130"/>
    </location>
</feature>
<comment type="subunit">
    <text evidence="3 8">Homodimer.</text>
</comment>
<proteinExistence type="inferred from homology"/>
<comment type="subcellular location">
    <subcellularLocation>
        <location evidence="1 8">Secreted</location>
    </subcellularLocation>
</comment>
<evidence type="ECO:0000256" key="1">
    <source>
        <dbReference type="ARBA" id="ARBA00004613"/>
    </source>
</evidence>
<dbReference type="AlphaFoldDB" id="A0A117NTZ0"/>
<evidence type="ECO:0000313" key="12">
    <source>
        <dbReference type="Proteomes" id="UP000054024"/>
    </source>
</evidence>
<feature type="disulfide bond" evidence="8">
    <location>
        <begin position="102"/>
        <end position="132"/>
    </location>
</feature>
<evidence type="ECO:0000259" key="10">
    <source>
        <dbReference type="Pfam" id="PF00720"/>
    </source>
</evidence>
<accession>A0A117NTZ0</accession>
<dbReference type="PRINTS" id="PR00294">
    <property type="entry name" value="SSBTLNINHBTR"/>
</dbReference>
<evidence type="ECO:0000313" key="11">
    <source>
        <dbReference type="EMBL" id="KUM67378.1"/>
    </source>
</evidence>
<comment type="similarity">
    <text evidence="2 8 9">Belongs to the protease inhibitor I16 (SSI) family.</text>
</comment>